<reference evidence="3" key="1">
    <citation type="submission" date="2021-01" db="EMBL/GenBank/DDBJ databases">
        <title>A chromosome-scale assembly of European eel, Anguilla anguilla.</title>
        <authorList>
            <person name="Henkel C."/>
            <person name="Jong-Raadsen S.A."/>
            <person name="Dufour S."/>
            <person name="Weltzien F.-A."/>
            <person name="Palstra A.P."/>
            <person name="Pelster B."/>
            <person name="Spaink H.P."/>
            <person name="Van Den Thillart G.E."/>
            <person name="Jansen H."/>
            <person name="Zahm M."/>
            <person name="Klopp C."/>
            <person name="Cedric C."/>
            <person name="Louis A."/>
            <person name="Berthelot C."/>
            <person name="Parey E."/>
            <person name="Roest Crollius H."/>
            <person name="Montfort J."/>
            <person name="Robinson-Rechavi M."/>
            <person name="Bucao C."/>
            <person name="Bouchez O."/>
            <person name="Gislard M."/>
            <person name="Lluch J."/>
            <person name="Milhes M."/>
            <person name="Lampietro C."/>
            <person name="Lopez Roques C."/>
            <person name="Donnadieu C."/>
            <person name="Braasch I."/>
            <person name="Desvignes T."/>
            <person name="Postlethwait J."/>
            <person name="Bobe J."/>
            <person name="Guiguen Y."/>
            <person name="Dirks R."/>
        </authorList>
    </citation>
    <scope>NUCLEOTIDE SEQUENCE</scope>
    <source>
        <strain evidence="3">Tag_6206</strain>
        <tissue evidence="3">Liver</tissue>
    </source>
</reference>
<proteinExistence type="predicted"/>
<evidence type="ECO:0000256" key="2">
    <source>
        <dbReference type="SAM" id="SignalP"/>
    </source>
</evidence>
<feature type="transmembrane region" description="Helical" evidence="1">
    <location>
        <begin position="142"/>
        <end position="161"/>
    </location>
</feature>
<evidence type="ECO:0000313" key="4">
    <source>
        <dbReference type="Proteomes" id="UP001044222"/>
    </source>
</evidence>
<protein>
    <submittedName>
        <fullName evidence="3">Uncharacterized protein</fullName>
    </submittedName>
</protein>
<keyword evidence="4" id="KW-1185">Reference proteome</keyword>
<comment type="caution">
    <text evidence="3">The sequence shown here is derived from an EMBL/GenBank/DDBJ whole genome shotgun (WGS) entry which is preliminary data.</text>
</comment>
<gene>
    <name evidence="3" type="ORF">ANANG_G00317070</name>
</gene>
<keyword evidence="1" id="KW-0472">Membrane</keyword>
<dbReference type="AlphaFoldDB" id="A0A9D3LHT6"/>
<accession>A0A9D3LHT6</accession>
<dbReference type="EMBL" id="JAFIRN010000090">
    <property type="protein sequence ID" value="KAG5830121.1"/>
    <property type="molecule type" value="Genomic_DNA"/>
</dbReference>
<keyword evidence="1" id="KW-1133">Transmembrane helix</keyword>
<feature type="signal peptide" evidence="2">
    <location>
        <begin position="1"/>
        <end position="17"/>
    </location>
</feature>
<organism evidence="3 4">
    <name type="scientific">Anguilla anguilla</name>
    <name type="common">European freshwater eel</name>
    <name type="synonym">Muraena anguilla</name>
    <dbReference type="NCBI Taxonomy" id="7936"/>
    <lineage>
        <taxon>Eukaryota</taxon>
        <taxon>Metazoa</taxon>
        <taxon>Chordata</taxon>
        <taxon>Craniata</taxon>
        <taxon>Vertebrata</taxon>
        <taxon>Euteleostomi</taxon>
        <taxon>Actinopterygii</taxon>
        <taxon>Neopterygii</taxon>
        <taxon>Teleostei</taxon>
        <taxon>Anguilliformes</taxon>
        <taxon>Anguillidae</taxon>
        <taxon>Anguilla</taxon>
    </lineage>
</organism>
<evidence type="ECO:0000256" key="1">
    <source>
        <dbReference type="SAM" id="Phobius"/>
    </source>
</evidence>
<keyword evidence="2" id="KW-0732">Signal</keyword>
<dbReference type="Proteomes" id="UP001044222">
    <property type="component" value="Unassembled WGS sequence"/>
</dbReference>
<keyword evidence="1" id="KW-0812">Transmembrane</keyword>
<name>A0A9D3LHT6_ANGAN</name>
<evidence type="ECO:0000313" key="3">
    <source>
        <dbReference type="EMBL" id="KAG5830121.1"/>
    </source>
</evidence>
<sequence>MWSQGIFLIGMFGLVFVQTYRYDGQCSVCLEKGCKTGVRFIIPDNHYGKPWMKGNEEIPKCFVGNLKPDAPCALSNGSLVLWTEQPLYFEGKDNSSDEWKVFLSNNMPCADLDLRSRLTPPSGTEDLEQINATANPMASATATPIVSLGVIAVIGIMAFVVI</sequence>
<feature type="chain" id="PRO_5038561986" evidence="2">
    <location>
        <begin position="18"/>
        <end position="162"/>
    </location>
</feature>